<reference evidence="8" key="1">
    <citation type="submission" date="2017-03" db="EMBL/GenBank/DDBJ databases">
        <title>Phytopthora megakarya and P. palmivora, two closely related causual agents of cacao black pod achieved similar genome size and gene model numbers by different mechanisms.</title>
        <authorList>
            <person name="Ali S."/>
            <person name="Shao J."/>
            <person name="Larry D.J."/>
            <person name="Kronmiller B."/>
            <person name="Shen D."/>
            <person name="Strem M.D."/>
            <person name="Melnick R.L."/>
            <person name="Guiltinan M.J."/>
            <person name="Tyler B.M."/>
            <person name="Meinhardt L.W."/>
            <person name="Bailey B.A."/>
        </authorList>
    </citation>
    <scope>NUCLEOTIDE SEQUENCE [LARGE SCALE GENOMIC DNA]</scope>
    <source>
        <strain evidence="8">zdho120</strain>
    </source>
</reference>
<comment type="caution">
    <text evidence="7">The sequence shown here is derived from an EMBL/GenBank/DDBJ whole genome shotgun (WGS) entry which is preliminary data.</text>
</comment>
<accession>A0A225W0G0</accession>
<organism evidence="7 8">
    <name type="scientific">Phytophthora megakarya</name>
    <dbReference type="NCBI Taxonomy" id="4795"/>
    <lineage>
        <taxon>Eukaryota</taxon>
        <taxon>Sar</taxon>
        <taxon>Stramenopiles</taxon>
        <taxon>Oomycota</taxon>
        <taxon>Peronosporomycetes</taxon>
        <taxon>Peronosporales</taxon>
        <taxon>Peronosporaceae</taxon>
        <taxon>Phytophthora</taxon>
    </lineage>
</organism>
<proteinExistence type="inferred from homology"/>
<keyword evidence="8" id="KW-1185">Reference proteome</keyword>
<name>A0A225W0G0_9STRA</name>
<protein>
    <recommendedName>
        <fullName evidence="5">RxLR effector protein</fullName>
    </recommendedName>
</protein>
<evidence type="ECO:0000313" key="8">
    <source>
        <dbReference type="Proteomes" id="UP000198211"/>
    </source>
</evidence>
<feature type="region of interest" description="Disordered" evidence="6">
    <location>
        <begin position="35"/>
        <end position="56"/>
    </location>
</feature>
<dbReference type="GO" id="GO:0005576">
    <property type="term" value="C:extracellular region"/>
    <property type="evidence" value="ECO:0007669"/>
    <property type="project" value="UniProtKB-SubCell"/>
</dbReference>
<sequence length="119" mass="13967">MNAKPISISPKTSQGVTNSIHVGLSDAYEKRVLRSHRISDDKKKEDGDEKKDVVDEEERYPSWKIKDLIAGRTSELFKKWKSRGRTPDDIAAKMKNRMSKNDLDDLVRRYEDVYRPMYY</sequence>
<comment type="similarity">
    <text evidence="2 5">Belongs to the RxLR effector family.</text>
</comment>
<keyword evidence="4" id="KW-0732">Signal</keyword>
<comment type="subcellular location">
    <subcellularLocation>
        <location evidence="1 5">Secreted</location>
    </subcellularLocation>
</comment>
<comment type="function">
    <text evidence="5">Effector that suppresses plant defense responses during pathogen infection.</text>
</comment>
<dbReference type="EMBL" id="NBNE01002234">
    <property type="protein sequence ID" value="OWZ11075.1"/>
    <property type="molecule type" value="Genomic_DNA"/>
</dbReference>
<evidence type="ECO:0000256" key="4">
    <source>
        <dbReference type="ARBA" id="ARBA00022729"/>
    </source>
</evidence>
<evidence type="ECO:0000256" key="1">
    <source>
        <dbReference type="ARBA" id="ARBA00004613"/>
    </source>
</evidence>
<dbReference type="InterPro" id="IPR031825">
    <property type="entry name" value="RXLR"/>
</dbReference>
<dbReference type="Proteomes" id="UP000198211">
    <property type="component" value="Unassembled WGS sequence"/>
</dbReference>
<comment type="domain">
    <text evidence="5">The RxLR-dEER motif acts to carry the protein into the host cell cytoplasm through binding to cell surface phosphatidylinositol-3-phosphate.</text>
</comment>
<gene>
    <name evidence="7" type="ORF">PHMEG_00015962</name>
</gene>
<evidence type="ECO:0000256" key="2">
    <source>
        <dbReference type="ARBA" id="ARBA00010400"/>
    </source>
</evidence>
<feature type="compositionally biased region" description="Polar residues" evidence="6">
    <location>
        <begin position="9"/>
        <end position="20"/>
    </location>
</feature>
<evidence type="ECO:0000256" key="3">
    <source>
        <dbReference type="ARBA" id="ARBA00022525"/>
    </source>
</evidence>
<dbReference type="AlphaFoldDB" id="A0A225W0G0"/>
<evidence type="ECO:0000256" key="5">
    <source>
        <dbReference type="RuleBase" id="RU367124"/>
    </source>
</evidence>
<evidence type="ECO:0000313" key="7">
    <source>
        <dbReference type="EMBL" id="OWZ11075.1"/>
    </source>
</evidence>
<evidence type="ECO:0000256" key="6">
    <source>
        <dbReference type="SAM" id="MobiDB-lite"/>
    </source>
</evidence>
<dbReference type="Pfam" id="PF16810">
    <property type="entry name" value="RXLR"/>
    <property type="match status" value="1"/>
</dbReference>
<feature type="region of interest" description="Disordered" evidence="6">
    <location>
        <begin position="1"/>
        <end position="20"/>
    </location>
</feature>
<dbReference type="OrthoDB" id="117139at2759"/>
<keyword evidence="3 5" id="KW-0964">Secreted</keyword>